<feature type="compositionally biased region" description="Basic and acidic residues" evidence="1">
    <location>
        <begin position="34"/>
        <end position="61"/>
    </location>
</feature>
<feature type="region of interest" description="Disordered" evidence="1">
    <location>
        <begin position="34"/>
        <end position="169"/>
    </location>
</feature>
<proteinExistence type="predicted"/>
<feature type="compositionally biased region" description="Polar residues" evidence="1">
    <location>
        <begin position="101"/>
        <end position="121"/>
    </location>
</feature>
<feature type="compositionally biased region" description="Basic and acidic residues" evidence="1">
    <location>
        <begin position="207"/>
        <end position="222"/>
    </location>
</feature>
<feature type="compositionally biased region" description="Polar residues" evidence="1">
    <location>
        <begin position="229"/>
        <end position="249"/>
    </location>
</feature>
<dbReference type="EMBL" id="CDMZ01001393">
    <property type="protein sequence ID" value="CEM31925.1"/>
    <property type="molecule type" value="Genomic_DNA"/>
</dbReference>
<feature type="region of interest" description="Disordered" evidence="1">
    <location>
        <begin position="1"/>
        <end position="21"/>
    </location>
</feature>
<reference evidence="2" key="1">
    <citation type="submission" date="2014-11" db="EMBL/GenBank/DDBJ databases">
        <authorList>
            <person name="Otto D Thomas"/>
            <person name="Naeem Raeece"/>
        </authorList>
    </citation>
    <scope>NUCLEOTIDE SEQUENCE</scope>
</reference>
<evidence type="ECO:0000256" key="1">
    <source>
        <dbReference type="SAM" id="MobiDB-lite"/>
    </source>
</evidence>
<dbReference type="PANTHER" id="PTHR35321">
    <property type="entry name" value="OS02G0753200 PROTEIN"/>
    <property type="match status" value="1"/>
</dbReference>
<dbReference type="InterPro" id="IPR040306">
    <property type="entry name" value="Os02g0753200-like"/>
</dbReference>
<evidence type="ECO:0000313" key="2">
    <source>
        <dbReference type="EMBL" id="CEM31925.1"/>
    </source>
</evidence>
<sequence>MKRQADKGPLLLDYGDSSESEYDEIGAAVAARLAKERGETEKEKEDQVKETTKKGEEKEEAGAPPLKKRAVVSPVPEEEEEEESSDDEVEVAGVGKFGSVRASNSVSKLPSALSALSNTKVQFKRSADEEKEAAMTQKGGGEDFRKRMHVPASSSSAASKAAEEQPTLSLPTISWHVPVAMISGGPGGMKASNQNAAAAAPKAKAPLPEKEKEKLTVKEKEKLKRMKGGQSSQHTWKSETFMQLRQQFD</sequence>
<gene>
    <name evidence="2" type="ORF">Cvel_22697</name>
</gene>
<dbReference type="AlphaFoldDB" id="A0A0G4GP23"/>
<name>A0A0G4GP23_9ALVE</name>
<feature type="region of interest" description="Disordered" evidence="1">
    <location>
        <begin position="181"/>
        <end position="249"/>
    </location>
</feature>
<dbReference type="VEuPathDB" id="CryptoDB:Cvel_22697"/>
<accession>A0A0G4GP23</accession>
<dbReference type="PANTHER" id="PTHR35321:SF1">
    <property type="entry name" value="OS02G0753200 PROTEIN"/>
    <property type="match status" value="1"/>
</dbReference>
<organism evidence="2">
    <name type="scientific">Chromera velia CCMP2878</name>
    <dbReference type="NCBI Taxonomy" id="1169474"/>
    <lineage>
        <taxon>Eukaryota</taxon>
        <taxon>Sar</taxon>
        <taxon>Alveolata</taxon>
        <taxon>Colpodellida</taxon>
        <taxon>Chromeraceae</taxon>
        <taxon>Chromera</taxon>
    </lineage>
</organism>
<protein>
    <submittedName>
        <fullName evidence="2">Uncharacterized protein</fullName>
    </submittedName>
</protein>
<feature type="compositionally biased region" description="Acidic residues" evidence="1">
    <location>
        <begin position="76"/>
        <end position="90"/>
    </location>
</feature>
<feature type="compositionally biased region" description="Low complexity" evidence="1">
    <location>
        <begin position="196"/>
        <end position="206"/>
    </location>
</feature>